<name>A0A5N0EHQ0_9NOCA</name>
<reference evidence="1 2" key="1">
    <citation type="submission" date="2019-09" db="EMBL/GenBank/DDBJ databases">
        <authorList>
            <person name="Wang X."/>
        </authorList>
    </citation>
    <scope>NUCLEOTIDE SEQUENCE [LARGE SCALE GENOMIC DNA]</scope>
    <source>
        <strain evidence="1 2">CICC 11023</strain>
    </source>
</reference>
<protein>
    <recommendedName>
        <fullName evidence="3">DUF4303 domain-containing protein</fullName>
    </recommendedName>
</protein>
<proteinExistence type="predicted"/>
<dbReference type="AlphaFoldDB" id="A0A5N0EHQ0"/>
<evidence type="ECO:0000313" key="2">
    <source>
        <dbReference type="Proteomes" id="UP000323876"/>
    </source>
</evidence>
<evidence type="ECO:0008006" key="3">
    <source>
        <dbReference type="Google" id="ProtNLM"/>
    </source>
</evidence>
<dbReference type="Proteomes" id="UP000323876">
    <property type="component" value="Unassembled WGS sequence"/>
</dbReference>
<keyword evidence="2" id="KW-1185">Reference proteome</keyword>
<dbReference type="OrthoDB" id="4571709at2"/>
<accession>A0A5N0EHQ0</accession>
<comment type="caution">
    <text evidence="1">The sequence shown here is derived from an EMBL/GenBank/DDBJ whole genome shotgun (WGS) entry which is preliminary data.</text>
</comment>
<organism evidence="1 2">
    <name type="scientific">Nocardia colli</name>
    <dbReference type="NCBI Taxonomy" id="2545717"/>
    <lineage>
        <taxon>Bacteria</taxon>
        <taxon>Bacillati</taxon>
        <taxon>Actinomycetota</taxon>
        <taxon>Actinomycetes</taxon>
        <taxon>Mycobacteriales</taxon>
        <taxon>Nocardiaceae</taxon>
        <taxon>Nocardia</taxon>
    </lineage>
</organism>
<evidence type="ECO:0000313" key="1">
    <source>
        <dbReference type="EMBL" id="KAA8888822.1"/>
    </source>
</evidence>
<dbReference type="RefSeq" id="WP_150401097.1">
    <property type="nucleotide sequence ID" value="NZ_VXLC01000003.1"/>
</dbReference>
<sequence length="176" mass="19662">MTSQEDEFAAAMARAIAEDLRAYPRAGALVRVVVRWFEEARPSYFTVHALGADERAEIPPEDAWCPLEWENLDDETDRGIRVEEHPRVQQAGEALEAIYRADPPERDHDDYRPSPAIFEVIRRLPDELRAAGIPLDPEFSTSAAHFESLGALAVLQDLAPPHLLAALKARGELPTD</sequence>
<dbReference type="EMBL" id="VXLC01000003">
    <property type="protein sequence ID" value="KAA8888822.1"/>
    <property type="molecule type" value="Genomic_DNA"/>
</dbReference>
<gene>
    <name evidence="1" type="ORF">F3087_07370</name>
</gene>